<dbReference type="Gene3D" id="3.60.21.10">
    <property type="match status" value="1"/>
</dbReference>
<evidence type="ECO:0000256" key="2">
    <source>
        <dbReference type="ARBA" id="ARBA00022801"/>
    </source>
</evidence>
<dbReference type="InterPro" id="IPR051158">
    <property type="entry name" value="Metallophosphoesterase_sf"/>
</dbReference>
<feature type="transmembrane region" description="Helical" evidence="3">
    <location>
        <begin position="71"/>
        <end position="94"/>
    </location>
</feature>
<reference evidence="5" key="1">
    <citation type="journal article" date="2022" name="bioRxiv">
        <title>Thiovibrio frasassiensisgen. nov., sp. nov., an autotrophic, elemental sulfur disproportionating bacterium isolated from sulfidic karst sediment, and proposal of Thiovibrionaceae fam. nov.</title>
        <authorList>
            <person name="Aronson H."/>
            <person name="Thomas C."/>
            <person name="Bhattacharyya M."/>
            <person name="Eckstein S."/>
            <person name="Jensen S."/>
            <person name="Barco R."/>
            <person name="Macalady J."/>
            <person name="Amend J."/>
        </authorList>
    </citation>
    <scope>NUCLEOTIDE SEQUENCE</scope>
    <source>
        <strain evidence="5">RS19-109</strain>
    </source>
</reference>
<feature type="transmembrane region" description="Helical" evidence="3">
    <location>
        <begin position="115"/>
        <end position="132"/>
    </location>
</feature>
<dbReference type="GO" id="GO:0008758">
    <property type="term" value="F:UDP-2,3-diacylglucosamine hydrolase activity"/>
    <property type="evidence" value="ECO:0007669"/>
    <property type="project" value="TreeGrafter"/>
</dbReference>
<proteinExistence type="predicted"/>
<keyword evidence="3" id="KW-0472">Membrane</keyword>
<keyword evidence="3" id="KW-0812">Transmembrane</keyword>
<dbReference type="InterPro" id="IPR029052">
    <property type="entry name" value="Metallo-depent_PP-like"/>
</dbReference>
<keyword evidence="1" id="KW-0479">Metal-binding</keyword>
<dbReference type="PANTHER" id="PTHR31302:SF31">
    <property type="entry name" value="PHOSPHODIESTERASE YAEI"/>
    <property type="match status" value="1"/>
</dbReference>
<name>A0A9X4MIM2_9BACT</name>
<dbReference type="Proteomes" id="UP001154240">
    <property type="component" value="Unassembled WGS sequence"/>
</dbReference>
<keyword evidence="2" id="KW-0378">Hydrolase</keyword>
<dbReference type="InterPro" id="IPR004843">
    <property type="entry name" value="Calcineurin-like_PHP"/>
</dbReference>
<dbReference type="Pfam" id="PF00149">
    <property type="entry name" value="Metallophos"/>
    <property type="match status" value="1"/>
</dbReference>
<accession>A0A9X4MIM2</accession>
<sequence>MIRFLLVYLSIYPLVHYYAFRKIKKAFPLGRIATLCISLFMATMIAAPIMVRLAERAGIETGARFWAYASFSWMGLLFLFISLAAALDLITLAIQAGEKMLKRKLCQTPISPRQVLALQAILVFALYSYGLFEAGDIRLEHLEIVSPKISASTGRIRIAQISDVHLGLIIREARLKRIIARMEEARPDILVATGDLVDGQLNHLTTETSLLGAVKPRLGKFAITGNHEFYAGLQDALAFTKAAGFTMLRHQGMVIGTINFVGVDDPAVKSIGKEHAASEHELLAAMPKENFTVLLKHRPDIAPESLGLFDLQLSGHTHKGQIFPFNLLTWFFYPQRGGRVTQLNSGLLYLSRGTGTWGPPIRFLAPPEVTIIDLVPGK</sequence>
<dbReference type="GO" id="GO:0046872">
    <property type="term" value="F:metal ion binding"/>
    <property type="evidence" value="ECO:0007669"/>
    <property type="project" value="UniProtKB-KW"/>
</dbReference>
<keyword evidence="6" id="KW-1185">Reference proteome</keyword>
<gene>
    <name evidence="5" type="ORF">OLX77_12880</name>
</gene>
<dbReference type="SUPFAM" id="SSF56300">
    <property type="entry name" value="Metallo-dependent phosphatases"/>
    <property type="match status" value="1"/>
</dbReference>
<evidence type="ECO:0000256" key="3">
    <source>
        <dbReference type="SAM" id="Phobius"/>
    </source>
</evidence>
<evidence type="ECO:0000313" key="5">
    <source>
        <dbReference type="EMBL" id="MDG4477048.1"/>
    </source>
</evidence>
<dbReference type="EMBL" id="JAPHEH010000001">
    <property type="protein sequence ID" value="MDG4477048.1"/>
    <property type="molecule type" value="Genomic_DNA"/>
</dbReference>
<feature type="transmembrane region" description="Helical" evidence="3">
    <location>
        <begin position="5"/>
        <end position="20"/>
    </location>
</feature>
<reference evidence="5" key="2">
    <citation type="submission" date="2022-10" db="EMBL/GenBank/DDBJ databases">
        <authorList>
            <person name="Aronson H.S."/>
        </authorList>
    </citation>
    <scope>NUCLEOTIDE SEQUENCE</scope>
    <source>
        <strain evidence="5">RS19-109</strain>
    </source>
</reference>
<dbReference type="GO" id="GO:0009245">
    <property type="term" value="P:lipid A biosynthetic process"/>
    <property type="evidence" value="ECO:0007669"/>
    <property type="project" value="TreeGrafter"/>
</dbReference>
<organism evidence="5 6">
    <name type="scientific">Thiovibrio frasassiensis</name>
    <dbReference type="NCBI Taxonomy" id="2984131"/>
    <lineage>
        <taxon>Bacteria</taxon>
        <taxon>Pseudomonadati</taxon>
        <taxon>Thermodesulfobacteriota</taxon>
        <taxon>Desulfobulbia</taxon>
        <taxon>Desulfobulbales</taxon>
        <taxon>Thiovibrionaceae</taxon>
        <taxon>Thiovibrio</taxon>
    </lineage>
</organism>
<dbReference type="GO" id="GO:0016020">
    <property type="term" value="C:membrane"/>
    <property type="evidence" value="ECO:0007669"/>
    <property type="project" value="GOC"/>
</dbReference>
<evidence type="ECO:0000313" key="6">
    <source>
        <dbReference type="Proteomes" id="UP001154240"/>
    </source>
</evidence>
<comment type="caution">
    <text evidence="5">The sequence shown here is derived from an EMBL/GenBank/DDBJ whole genome shotgun (WGS) entry which is preliminary data.</text>
</comment>
<evidence type="ECO:0000256" key="1">
    <source>
        <dbReference type="ARBA" id="ARBA00022723"/>
    </source>
</evidence>
<dbReference type="RefSeq" id="WP_307634013.1">
    <property type="nucleotide sequence ID" value="NZ_JAPHEH010000001.1"/>
</dbReference>
<protein>
    <submittedName>
        <fullName evidence="5">Metallophosphoesterase</fullName>
    </submittedName>
</protein>
<dbReference type="CDD" id="cd07385">
    <property type="entry name" value="MPP_YkuE_C"/>
    <property type="match status" value="1"/>
</dbReference>
<feature type="transmembrane region" description="Helical" evidence="3">
    <location>
        <begin position="32"/>
        <end position="51"/>
    </location>
</feature>
<feature type="domain" description="Calcineurin-like phosphoesterase" evidence="4">
    <location>
        <begin position="156"/>
        <end position="319"/>
    </location>
</feature>
<keyword evidence="3" id="KW-1133">Transmembrane helix</keyword>
<evidence type="ECO:0000259" key="4">
    <source>
        <dbReference type="Pfam" id="PF00149"/>
    </source>
</evidence>
<dbReference type="PANTHER" id="PTHR31302">
    <property type="entry name" value="TRANSMEMBRANE PROTEIN WITH METALLOPHOSPHOESTERASE DOMAIN-RELATED"/>
    <property type="match status" value="1"/>
</dbReference>
<dbReference type="AlphaFoldDB" id="A0A9X4MIM2"/>